<protein>
    <submittedName>
        <fullName evidence="2">Uncharacterized protein</fullName>
    </submittedName>
</protein>
<dbReference type="STRING" id="69771.A0A1V6PK33"/>
<proteinExistence type="predicted"/>
<sequence>MSARPVLRILWPRCPGAPVRPGLQNHSASPWRSFTTSYPRCAAPKKSNRVAQSTPKTTANPIAKPIAEPIARPSAQPAAPLPNLGTVRFGNIGKLAAKIARQGEVLLFKAPTKRVYFLSAYGLSAACIFFAVWHSENYIANTELAQPTWIKALMGGVCVVMSGLGVVVLSRTHNIVRSITALHSKGHTRIRFQVRRLVPFMKPRTFEVLPSQVSFRRRLVVSPQNRVRYESDSMKLGGAGKPQKSFFKAPIERLSRSIWGVFMSVRQLFTQEDFILLEVDGKGVFRVDSNGVVTEDFMALGNPVKYSDY</sequence>
<feature type="transmembrane region" description="Helical" evidence="1">
    <location>
        <begin position="149"/>
        <end position="169"/>
    </location>
</feature>
<keyword evidence="1" id="KW-0812">Transmembrane</keyword>
<feature type="transmembrane region" description="Helical" evidence="1">
    <location>
        <begin position="115"/>
        <end position="134"/>
    </location>
</feature>
<dbReference type="EMBL" id="MDYL01000003">
    <property type="protein sequence ID" value="OQD77012.1"/>
    <property type="molecule type" value="Genomic_DNA"/>
</dbReference>
<keyword evidence="3" id="KW-1185">Reference proteome</keyword>
<dbReference type="AlphaFoldDB" id="A0A1V6PK33"/>
<organism evidence="2 3">
    <name type="scientific">Penicillium decumbens</name>
    <dbReference type="NCBI Taxonomy" id="69771"/>
    <lineage>
        <taxon>Eukaryota</taxon>
        <taxon>Fungi</taxon>
        <taxon>Dikarya</taxon>
        <taxon>Ascomycota</taxon>
        <taxon>Pezizomycotina</taxon>
        <taxon>Eurotiomycetes</taxon>
        <taxon>Eurotiomycetidae</taxon>
        <taxon>Eurotiales</taxon>
        <taxon>Aspergillaceae</taxon>
        <taxon>Penicillium</taxon>
    </lineage>
</organism>
<reference evidence="3" key="1">
    <citation type="journal article" date="2017" name="Nat. Microbiol.">
        <title>Global analysis of biosynthetic gene clusters reveals vast potential of secondary metabolite production in Penicillium species.</title>
        <authorList>
            <person name="Nielsen J.C."/>
            <person name="Grijseels S."/>
            <person name="Prigent S."/>
            <person name="Ji B."/>
            <person name="Dainat J."/>
            <person name="Nielsen K.F."/>
            <person name="Frisvad J.C."/>
            <person name="Workman M."/>
            <person name="Nielsen J."/>
        </authorList>
    </citation>
    <scope>NUCLEOTIDE SEQUENCE [LARGE SCALE GENOMIC DNA]</scope>
    <source>
        <strain evidence="3">IBT 11843</strain>
    </source>
</reference>
<dbReference type="OMA" id="FYFGCWS"/>
<comment type="caution">
    <text evidence="2">The sequence shown here is derived from an EMBL/GenBank/DDBJ whole genome shotgun (WGS) entry which is preliminary data.</text>
</comment>
<accession>A0A1V6PK33</accession>
<evidence type="ECO:0000256" key="1">
    <source>
        <dbReference type="SAM" id="Phobius"/>
    </source>
</evidence>
<dbReference type="OrthoDB" id="4140442at2759"/>
<evidence type="ECO:0000313" key="2">
    <source>
        <dbReference type="EMBL" id="OQD77012.1"/>
    </source>
</evidence>
<gene>
    <name evidence="2" type="ORF">PENDEC_c003G05949</name>
</gene>
<evidence type="ECO:0000313" key="3">
    <source>
        <dbReference type="Proteomes" id="UP000191522"/>
    </source>
</evidence>
<name>A0A1V6PK33_PENDC</name>
<dbReference type="Proteomes" id="UP000191522">
    <property type="component" value="Unassembled WGS sequence"/>
</dbReference>
<keyword evidence="1" id="KW-0472">Membrane</keyword>
<keyword evidence="1" id="KW-1133">Transmembrane helix</keyword>